<proteinExistence type="predicted"/>
<reference evidence="1" key="2">
    <citation type="journal article" date="2020" name="Nat. Commun.">
        <title>Large-scale genome sequencing of mycorrhizal fungi provides insights into the early evolution of symbiotic traits.</title>
        <authorList>
            <person name="Miyauchi S."/>
            <person name="Kiss E."/>
            <person name="Kuo A."/>
            <person name="Drula E."/>
            <person name="Kohler A."/>
            <person name="Sanchez-Garcia M."/>
            <person name="Morin E."/>
            <person name="Andreopoulos B."/>
            <person name="Barry K.W."/>
            <person name="Bonito G."/>
            <person name="Buee M."/>
            <person name="Carver A."/>
            <person name="Chen C."/>
            <person name="Cichocki N."/>
            <person name="Clum A."/>
            <person name="Culley D."/>
            <person name="Crous P.W."/>
            <person name="Fauchery L."/>
            <person name="Girlanda M."/>
            <person name="Hayes R.D."/>
            <person name="Keri Z."/>
            <person name="LaButti K."/>
            <person name="Lipzen A."/>
            <person name="Lombard V."/>
            <person name="Magnuson J."/>
            <person name="Maillard F."/>
            <person name="Murat C."/>
            <person name="Nolan M."/>
            <person name="Ohm R.A."/>
            <person name="Pangilinan J."/>
            <person name="Pereira M.F."/>
            <person name="Perotto S."/>
            <person name="Peter M."/>
            <person name="Pfister S."/>
            <person name="Riley R."/>
            <person name="Sitrit Y."/>
            <person name="Stielow J.B."/>
            <person name="Szollosi G."/>
            <person name="Zifcakova L."/>
            <person name="Stursova M."/>
            <person name="Spatafora J.W."/>
            <person name="Tedersoo L."/>
            <person name="Vaario L.M."/>
            <person name="Yamada A."/>
            <person name="Yan M."/>
            <person name="Wang P."/>
            <person name="Xu J."/>
            <person name="Bruns T."/>
            <person name="Baldrian P."/>
            <person name="Vilgalys R."/>
            <person name="Dunand C."/>
            <person name="Henrissat B."/>
            <person name="Grigoriev I.V."/>
            <person name="Hibbett D."/>
            <person name="Nagy L.G."/>
            <person name="Martin F.M."/>
        </authorList>
    </citation>
    <scope>NUCLEOTIDE SEQUENCE</scope>
    <source>
        <strain evidence="1">P2</strain>
    </source>
</reference>
<protein>
    <submittedName>
        <fullName evidence="1">Uncharacterized protein</fullName>
    </submittedName>
</protein>
<name>A0ACB6Z462_THEGA</name>
<dbReference type="Proteomes" id="UP000886501">
    <property type="component" value="Unassembled WGS sequence"/>
</dbReference>
<organism evidence="1 2">
    <name type="scientific">Thelephora ganbajun</name>
    <name type="common">Ganba fungus</name>
    <dbReference type="NCBI Taxonomy" id="370292"/>
    <lineage>
        <taxon>Eukaryota</taxon>
        <taxon>Fungi</taxon>
        <taxon>Dikarya</taxon>
        <taxon>Basidiomycota</taxon>
        <taxon>Agaricomycotina</taxon>
        <taxon>Agaricomycetes</taxon>
        <taxon>Thelephorales</taxon>
        <taxon>Thelephoraceae</taxon>
        <taxon>Thelephora</taxon>
    </lineage>
</organism>
<keyword evidence="2" id="KW-1185">Reference proteome</keyword>
<comment type="caution">
    <text evidence="1">The sequence shown here is derived from an EMBL/GenBank/DDBJ whole genome shotgun (WGS) entry which is preliminary data.</text>
</comment>
<sequence>MPGRKQDQTYEFLFLLLLVSSVSSFVSSHLFRLSLSRLSFICIPAGRALYLGIVQTRPFVNCLYLVSQLFLQPLSLLNMAAPSPSLLPISHPTFPTSAYFPNVTSYRQAVHDVFEY</sequence>
<accession>A0ACB6Z462</accession>
<evidence type="ECO:0000313" key="2">
    <source>
        <dbReference type="Proteomes" id="UP000886501"/>
    </source>
</evidence>
<evidence type="ECO:0000313" key="1">
    <source>
        <dbReference type="EMBL" id="KAF9644324.1"/>
    </source>
</evidence>
<dbReference type="EMBL" id="MU118147">
    <property type="protein sequence ID" value="KAF9644324.1"/>
    <property type="molecule type" value="Genomic_DNA"/>
</dbReference>
<feature type="non-terminal residue" evidence="1">
    <location>
        <position position="116"/>
    </location>
</feature>
<gene>
    <name evidence="1" type="ORF">BDM02DRAFT_3122114</name>
</gene>
<reference evidence="1" key="1">
    <citation type="submission" date="2019-10" db="EMBL/GenBank/DDBJ databases">
        <authorList>
            <consortium name="DOE Joint Genome Institute"/>
            <person name="Kuo A."/>
            <person name="Miyauchi S."/>
            <person name="Kiss E."/>
            <person name="Drula E."/>
            <person name="Kohler A."/>
            <person name="Sanchez-Garcia M."/>
            <person name="Andreopoulos B."/>
            <person name="Barry K.W."/>
            <person name="Bonito G."/>
            <person name="Buee M."/>
            <person name="Carver A."/>
            <person name="Chen C."/>
            <person name="Cichocki N."/>
            <person name="Clum A."/>
            <person name="Culley D."/>
            <person name="Crous P.W."/>
            <person name="Fauchery L."/>
            <person name="Girlanda M."/>
            <person name="Hayes R."/>
            <person name="Keri Z."/>
            <person name="Labutti K."/>
            <person name="Lipzen A."/>
            <person name="Lombard V."/>
            <person name="Magnuson J."/>
            <person name="Maillard F."/>
            <person name="Morin E."/>
            <person name="Murat C."/>
            <person name="Nolan M."/>
            <person name="Ohm R."/>
            <person name="Pangilinan J."/>
            <person name="Pereira M."/>
            <person name="Perotto S."/>
            <person name="Peter M."/>
            <person name="Riley R."/>
            <person name="Sitrit Y."/>
            <person name="Stielow B."/>
            <person name="Szollosi G."/>
            <person name="Zifcakova L."/>
            <person name="Stursova M."/>
            <person name="Spatafora J.W."/>
            <person name="Tedersoo L."/>
            <person name="Vaario L.-M."/>
            <person name="Yamada A."/>
            <person name="Yan M."/>
            <person name="Wang P."/>
            <person name="Xu J."/>
            <person name="Bruns T."/>
            <person name="Baldrian P."/>
            <person name="Vilgalys R."/>
            <person name="Henrissat B."/>
            <person name="Grigoriev I.V."/>
            <person name="Hibbett D."/>
            <person name="Nagy L.G."/>
            <person name="Martin F.M."/>
        </authorList>
    </citation>
    <scope>NUCLEOTIDE SEQUENCE</scope>
    <source>
        <strain evidence="1">P2</strain>
    </source>
</reference>